<dbReference type="Proteomes" id="UP001065613">
    <property type="component" value="Chromosome"/>
</dbReference>
<organism evidence="3">
    <name type="scientific">Woronichinia naegeliana WA131</name>
    <dbReference type="NCBI Taxonomy" id="2824559"/>
    <lineage>
        <taxon>Bacteria</taxon>
        <taxon>Bacillati</taxon>
        <taxon>Cyanobacteriota</taxon>
        <taxon>Cyanophyceae</taxon>
        <taxon>Synechococcales</taxon>
        <taxon>Coelosphaeriaceae</taxon>
        <taxon>Woronichinia</taxon>
    </lineage>
</organism>
<accession>A0A977L1P6</accession>
<dbReference type="InterPro" id="IPR001296">
    <property type="entry name" value="Glyco_trans_1"/>
</dbReference>
<dbReference type="NCBIfam" id="NF007640">
    <property type="entry name" value="PRK10307.1"/>
    <property type="match status" value="1"/>
</dbReference>
<name>A0A977L1P6_9CYAN</name>
<evidence type="ECO:0000259" key="2">
    <source>
        <dbReference type="Pfam" id="PF13579"/>
    </source>
</evidence>
<reference evidence="3" key="1">
    <citation type="submission" date="2021-04" db="EMBL/GenBank/DDBJ databases">
        <title>Genome sequence of Woronichinia naegeliana from Washington state freshwater lake bloom.</title>
        <authorList>
            <person name="Dreher T.W."/>
        </authorList>
    </citation>
    <scope>NUCLEOTIDE SEQUENCE</scope>
    <source>
        <strain evidence="3">WA131</strain>
    </source>
</reference>
<dbReference type="InterPro" id="IPR050194">
    <property type="entry name" value="Glycosyltransferase_grp1"/>
</dbReference>
<dbReference type="InterPro" id="IPR028098">
    <property type="entry name" value="Glyco_trans_4-like_N"/>
</dbReference>
<dbReference type="Pfam" id="PF00534">
    <property type="entry name" value="Glycos_transf_1"/>
    <property type="match status" value="1"/>
</dbReference>
<dbReference type="Pfam" id="PF13579">
    <property type="entry name" value="Glyco_trans_4_4"/>
    <property type="match status" value="1"/>
</dbReference>
<dbReference type="PANTHER" id="PTHR45947:SF3">
    <property type="entry name" value="SULFOQUINOVOSYL TRANSFERASE SQD2"/>
    <property type="match status" value="1"/>
</dbReference>
<protein>
    <submittedName>
        <fullName evidence="3">Glycosyltransferase family 4 protein</fullName>
    </submittedName>
</protein>
<dbReference type="GO" id="GO:0016758">
    <property type="term" value="F:hexosyltransferase activity"/>
    <property type="evidence" value="ECO:0007669"/>
    <property type="project" value="TreeGrafter"/>
</dbReference>
<dbReference type="CDD" id="cd03794">
    <property type="entry name" value="GT4_WbuB-like"/>
    <property type="match status" value="1"/>
</dbReference>
<dbReference type="EMBL" id="CP073041">
    <property type="protein sequence ID" value="UXE63903.1"/>
    <property type="molecule type" value="Genomic_DNA"/>
</dbReference>
<proteinExistence type="predicted"/>
<dbReference type="PANTHER" id="PTHR45947">
    <property type="entry name" value="SULFOQUINOVOSYL TRANSFERASE SQD2"/>
    <property type="match status" value="1"/>
</dbReference>
<sequence>MRVLLYSYNYYPEPIGIAPLMTELAEGLVKRGHEVRVVTAMPWYPASEIAPEYRNRLFATEERNGVLIQRCYVWAKKERTFRNRALFELSFAGLSFFQALRGWRPDAIFLTIPGLPVCVPAILLSRLYGAPMILNVQDILPDAAVHVGLIRNPKMIRLFEKLESLAYRHAHKIAVIADGFVDNLLKKGVKSAKIREIPNWVDTHFIKPLFQPSNYFRRENSLEDKFVVLYSGNIGLTQPLETLIEAAGLLQSQTDIQFVIVGEEEATERLSRYCQRRRIHNVLFRPFQPRQQLPEMLAAADIVTVLQKENVISFNMPSKIQVLLSSQRPIVASVPADGTAAKAVNGSGGGVVVPPEDPQALANAILALYYSPAQMAQLAQAGRRYAENYYRFDLALDRYEELLTEAIAKPAQAVQKKLVLRN</sequence>
<dbReference type="Gene3D" id="3.40.50.2000">
    <property type="entry name" value="Glycogen Phosphorylase B"/>
    <property type="match status" value="2"/>
</dbReference>
<dbReference type="SUPFAM" id="SSF53756">
    <property type="entry name" value="UDP-Glycosyltransferase/glycogen phosphorylase"/>
    <property type="match status" value="1"/>
</dbReference>
<feature type="domain" description="Glycosyl transferase family 1" evidence="1">
    <location>
        <begin position="216"/>
        <end position="384"/>
    </location>
</feature>
<dbReference type="KEGG" id="wna:KA717_15960"/>
<dbReference type="AlphaFoldDB" id="A0A977L1P6"/>
<evidence type="ECO:0000259" key="1">
    <source>
        <dbReference type="Pfam" id="PF00534"/>
    </source>
</evidence>
<evidence type="ECO:0000313" key="3">
    <source>
        <dbReference type="EMBL" id="UXE63903.1"/>
    </source>
</evidence>
<feature type="domain" description="Glycosyltransferase subfamily 4-like N-terminal" evidence="2">
    <location>
        <begin position="16"/>
        <end position="200"/>
    </location>
</feature>
<gene>
    <name evidence="3" type="ORF">KA717_15960</name>
</gene>